<evidence type="ECO:0000313" key="4">
    <source>
        <dbReference type="Proteomes" id="UP000253958"/>
    </source>
</evidence>
<feature type="compositionally biased region" description="Low complexity" evidence="1">
    <location>
        <begin position="37"/>
        <end position="55"/>
    </location>
</feature>
<feature type="signal peptide" evidence="2">
    <location>
        <begin position="1"/>
        <end position="28"/>
    </location>
</feature>
<sequence length="318" mass="34111">MAVVSRRTRSLWYAVAVPAALAAAVAGALGARPDIAPPSEGHASAGPPAASAAAVPVPPVSGTPAEVRYAATQALIRDCMQRRGFRYWPVPRQPVPELREFPYVLDDVSYARRHGYGTALERRLQETMAADPNARYVRDLPPERGAAAVRAVNGDPGEPDALRATLPAGGVLRRSSHSCTSEAERQLYRDLPGWYRVTRITDNLAGLRVGRVLADPRYADGVTAWRRCMRAAGHDSADPASARASAPEPTSGSVTPGEIRLAVSEATCATRTGLGRLARRLDAEHRRALDRQFHTEVAERLRLEAAALPRARAVLAAG</sequence>
<dbReference type="EMBL" id="CP031263">
    <property type="protein sequence ID" value="AXH92214.1"/>
    <property type="molecule type" value="Genomic_DNA"/>
</dbReference>
<evidence type="ECO:0008006" key="5">
    <source>
        <dbReference type="Google" id="ProtNLM"/>
    </source>
</evidence>
<evidence type="ECO:0000313" key="3">
    <source>
        <dbReference type="EMBL" id="AXH92214.1"/>
    </source>
</evidence>
<organism evidence="3 4">
    <name type="scientific">Micromonospora aurantiaca</name>
    <name type="common">nom. illeg.</name>
    <dbReference type="NCBI Taxonomy" id="47850"/>
    <lineage>
        <taxon>Bacteria</taxon>
        <taxon>Bacillati</taxon>
        <taxon>Actinomycetota</taxon>
        <taxon>Actinomycetes</taxon>
        <taxon>Micromonosporales</taxon>
        <taxon>Micromonosporaceae</taxon>
        <taxon>Micromonospora</taxon>
    </lineage>
</organism>
<dbReference type="AlphaFoldDB" id="A0A6N3K6W0"/>
<dbReference type="RefSeq" id="WP_114920173.1">
    <property type="nucleotide sequence ID" value="NZ_CP031263.1"/>
</dbReference>
<evidence type="ECO:0000256" key="1">
    <source>
        <dbReference type="SAM" id="MobiDB-lite"/>
    </source>
</evidence>
<proteinExistence type="predicted"/>
<reference evidence="3 4" key="2">
    <citation type="submission" date="2018-08" db="EMBL/GenBank/DDBJ databases">
        <title>Streptomyces kandeliansis sp. nov., an endophytic bacterium isolated from mangrove plant.</title>
        <authorList>
            <person name="Wang R."/>
        </authorList>
    </citation>
    <scope>NUCLEOTIDE SEQUENCE [LARGE SCALE GENOMIC DNA]</scope>
    <source>
        <strain evidence="4">H14(2018)</strain>
    </source>
</reference>
<keyword evidence="2" id="KW-0732">Signal</keyword>
<protein>
    <recommendedName>
        <fullName evidence="5">Secreted protein</fullName>
    </recommendedName>
</protein>
<dbReference type="Proteomes" id="UP000253958">
    <property type="component" value="Chromosome"/>
</dbReference>
<name>A0A6N3K6W0_9ACTN</name>
<feature type="chain" id="PRO_5039166978" description="Secreted protein" evidence="2">
    <location>
        <begin position="29"/>
        <end position="318"/>
    </location>
</feature>
<reference evidence="3 4" key="1">
    <citation type="submission" date="2018-07" db="EMBL/GenBank/DDBJ databases">
        <authorList>
            <person name="Ye Y."/>
        </authorList>
    </citation>
    <scope>NUCLEOTIDE SEQUENCE [LARGE SCALE GENOMIC DNA]</scope>
    <source>
        <strain evidence="4">H14(2018)</strain>
    </source>
</reference>
<feature type="region of interest" description="Disordered" evidence="1">
    <location>
        <begin position="37"/>
        <end position="57"/>
    </location>
</feature>
<feature type="compositionally biased region" description="Low complexity" evidence="1">
    <location>
        <begin position="238"/>
        <end position="247"/>
    </location>
</feature>
<gene>
    <name evidence="3" type="ORF">DVH21_21080</name>
</gene>
<feature type="region of interest" description="Disordered" evidence="1">
    <location>
        <begin position="234"/>
        <end position="257"/>
    </location>
</feature>
<evidence type="ECO:0000256" key="2">
    <source>
        <dbReference type="SAM" id="SignalP"/>
    </source>
</evidence>
<accession>A0A6N3K6W0</accession>